<sequence length="100" mass="11044">MSGLAELHLQRVGRLACVACLIIDGVRDTRPVEVHHVESSRHPFSDFLVLPLCYEHHRGFTGVHGRHRLGFEKLHGVTQVQLLGVTTSLLLADRSMVVGG</sequence>
<proteinExistence type="predicted"/>
<protein>
    <submittedName>
        <fullName evidence="1">Recombination enhancement, RecA-dependent nuclease</fullName>
    </submittedName>
</protein>
<evidence type="ECO:0000313" key="1">
    <source>
        <dbReference type="EMBL" id="CAB4223392.1"/>
    </source>
</evidence>
<dbReference type="Pfam" id="PF16786">
    <property type="entry name" value="RecA_dep_nuc"/>
    <property type="match status" value="1"/>
</dbReference>
<dbReference type="EMBL" id="LR797531">
    <property type="protein sequence ID" value="CAB4223392.1"/>
    <property type="molecule type" value="Genomic_DNA"/>
</dbReference>
<organism evidence="1">
    <name type="scientific">uncultured Caudovirales phage</name>
    <dbReference type="NCBI Taxonomy" id="2100421"/>
    <lineage>
        <taxon>Viruses</taxon>
        <taxon>Duplodnaviria</taxon>
        <taxon>Heunggongvirae</taxon>
        <taxon>Uroviricota</taxon>
        <taxon>Caudoviricetes</taxon>
        <taxon>Peduoviridae</taxon>
        <taxon>Maltschvirus</taxon>
        <taxon>Maltschvirus maltsch</taxon>
    </lineage>
</organism>
<accession>A0A6J5T6M9</accession>
<reference evidence="1" key="1">
    <citation type="submission" date="2020-05" db="EMBL/GenBank/DDBJ databases">
        <authorList>
            <person name="Chiriac C."/>
            <person name="Salcher M."/>
            <person name="Ghai R."/>
            <person name="Kavagutti S V."/>
        </authorList>
    </citation>
    <scope>NUCLEOTIDE SEQUENCE</scope>
</reference>
<name>A0A6J5T6M9_9CAUD</name>
<dbReference type="Gene3D" id="3.30.40.190">
    <property type="match status" value="1"/>
</dbReference>
<gene>
    <name evidence="1" type="ORF">UFOVP1670_38</name>
</gene>
<dbReference type="InterPro" id="IPR031875">
    <property type="entry name" value="RecA_dep_nuc"/>
</dbReference>